<dbReference type="EMBL" id="VSRR010109591">
    <property type="protein sequence ID" value="MPC97356.1"/>
    <property type="molecule type" value="Genomic_DNA"/>
</dbReference>
<comment type="caution">
    <text evidence="2">The sequence shown here is derived from an EMBL/GenBank/DDBJ whole genome shotgun (WGS) entry which is preliminary data.</text>
</comment>
<keyword evidence="1" id="KW-1133">Transmembrane helix</keyword>
<feature type="transmembrane region" description="Helical" evidence="1">
    <location>
        <begin position="37"/>
        <end position="61"/>
    </location>
</feature>
<organism evidence="2 3">
    <name type="scientific">Portunus trituberculatus</name>
    <name type="common">Swimming crab</name>
    <name type="synonym">Neptunus trituberculatus</name>
    <dbReference type="NCBI Taxonomy" id="210409"/>
    <lineage>
        <taxon>Eukaryota</taxon>
        <taxon>Metazoa</taxon>
        <taxon>Ecdysozoa</taxon>
        <taxon>Arthropoda</taxon>
        <taxon>Crustacea</taxon>
        <taxon>Multicrustacea</taxon>
        <taxon>Malacostraca</taxon>
        <taxon>Eumalacostraca</taxon>
        <taxon>Eucarida</taxon>
        <taxon>Decapoda</taxon>
        <taxon>Pleocyemata</taxon>
        <taxon>Brachyura</taxon>
        <taxon>Eubrachyura</taxon>
        <taxon>Portunoidea</taxon>
        <taxon>Portunidae</taxon>
        <taxon>Portuninae</taxon>
        <taxon>Portunus</taxon>
    </lineage>
</organism>
<proteinExistence type="predicted"/>
<protein>
    <submittedName>
        <fullName evidence="2">Uncharacterized protein</fullName>
    </submittedName>
</protein>
<keyword evidence="1" id="KW-0472">Membrane</keyword>
<dbReference type="Proteomes" id="UP000324222">
    <property type="component" value="Unassembled WGS sequence"/>
</dbReference>
<evidence type="ECO:0000313" key="3">
    <source>
        <dbReference type="Proteomes" id="UP000324222"/>
    </source>
</evidence>
<gene>
    <name evidence="2" type="ORF">E2C01_092668</name>
</gene>
<keyword evidence="1" id="KW-0812">Transmembrane</keyword>
<name>A0A5B7JST0_PORTR</name>
<sequence>MGSTHTALLYRVESKAFRLINSPPRLTVFSLFLTADLLHLFLFFIGIFMLTVLLILLTACLSSSCGVFLSPLFCPTF</sequence>
<evidence type="ECO:0000256" key="1">
    <source>
        <dbReference type="SAM" id="Phobius"/>
    </source>
</evidence>
<keyword evidence="3" id="KW-1185">Reference proteome</keyword>
<reference evidence="2 3" key="1">
    <citation type="submission" date="2019-05" db="EMBL/GenBank/DDBJ databases">
        <title>Another draft genome of Portunus trituberculatus and its Hox gene families provides insights of decapod evolution.</title>
        <authorList>
            <person name="Jeong J.-H."/>
            <person name="Song I."/>
            <person name="Kim S."/>
            <person name="Choi T."/>
            <person name="Kim D."/>
            <person name="Ryu S."/>
            <person name="Kim W."/>
        </authorList>
    </citation>
    <scope>NUCLEOTIDE SEQUENCE [LARGE SCALE GENOMIC DNA]</scope>
    <source>
        <tissue evidence="2">Muscle</tissue>
    </source>
</reference>
<evidence type="ECO:0000313" key="2">
    <source>
        <dbReference type="EMBL" id="MPC97356.1"/>
    </source>
</evidence>
<dbReference type="AlphaFoldDB" id="A0A5B7JST0"/>
<accession>A0A5B7JST0</accession>